<evidence type="ECO:0000313" key="3">
    <source>
        <dbReference type="EMBL" id="KAK0651047.1"/>
    </source>
</evidence>
<reference evidence="3" key="1">
    <citation type="submission" date="2023-06" db="EMBL/GenBank/DDBJ databases">
        <title>Genome-scale phylogeny and comparative genomics of the fungal order Sordariales.</title>
        <authorList>
            <consortium name="Lawrence Berkeley National Laboratory"/>
            <person name="Hensen N."/>
            <person name="Bonometti L."/>
            <person name="Westerberg I."/>
            <person name="Brannstrom I.O."/>
            <person name="Guillou S."/>
            <person name="Cros-Aarteil S."/>
            <person name="Calhoun S."/>
            <person name="Haridas S."/>
            <person name="Kuo A."/>
            <person name="Mondo S."/>
            <person name="Pangilinan J."/>
            <person name="Riley R."/>
            <person name="Labutti K."/>
            <person name="Andreopoulos B."/>
            <person name="Lipzen A."/>
            <person name="Chen C."/>
            <person name="Yanf M."/>
            <person name="Daum C."/>
            <person name="Ng V."/>
            <person name="Clum A."/>
            <person name="Steindorff A."/>
            <person name="Ohm R."/>
            <person name="Martin F."/>
            <person name="Silar P."/>
            <person name="Natvig D."/>
            <person name="Lalanne C."/>
            <person name="Gautier V."/>
            <person name="Ament-Velasquez S.L."/>
            <person name="Kruys A."/>
            <person name="Hutchinson M.I."/>
            <person name="Powell A.J."/>
            <person name="Barry K."/>
            <person name="Miller A.N."/>
            <person name="Grigoriev I.V."/>
            <person name="Debuchy R."/>
            <person name="Gladieux P."/>
            <person name="Thoren M.H."/>
            <person name="Johannesson H."/>
        </authorList>
    </citation>
    <scope>NUCLEOTIDE SEQUENCE</scope>
    <source>
        <strain evidence="3">SMH2532-1</strain>
    </source>
</reference>
<proteinExistence type="predicted"/>
<dbReference type="PANTHER" id="PTHR15629">
    <property type="entry name" value="SH3YL1 PROTEIN"/>
    <property type="match status" value="1"/>
</dbReference>
<organism evidence="3 4">
    <name type="scientific">Cercophora newfieldiana</name>
    <dbReference type="NCBI Taxonomy" id="92897"/>
    <lineage>
        <taxon>Eukaryota</taxon>
        <taxon>Fungi</taxon>
        <taxon>Dikarya</taxon>
        <taxon>Ascomycota</taxon>
        <taxon>Pezizomycotina</taxon>
        <taxon>Sordariomycetes</taxon>
        <taxon>Sordariomycetidae</taxon>
        <taxon>Sordariales</taxon>
        <taxon>Lasiosphaeriaceae</taxon>
        <taxon>Cercophora</taxon>
    </lineage>
</organism>
<dbReference type="Pfam" id="PF04366">
    <property type="entry name" value="Ysc84"/>
    <property type="match status" value="1"/>
</dbReference>
<accession>A0AA39YE91</accession>
<keyword evidence="4" id="KW-1185">Reference proteome</keyword>
<dbReference type="Proteomes" id="UP001174936">
    <property type="component" value="Unassembled WGS sequence"/>
</dbReference>
<feature type="region of interest" description="Disordered" evidence="1">
    <location>
        <begin position="149"/>
        <end position="184"/>
    </location>
</feature>
<evidence type="ECO:0000313" key="4">
    <source>
        <dbReference type="Proteomes" id="UP001174936"/>
    </source>
</evidence>
<dbReference type="InterPro" id="IPR007461">
    <property type="entry name" value="Ysc84_actin-binding"/>
</dbReference>
<feature type="compositionally biased region" description="Polar residues" evidence="1">
    <location>
        <begin position="156"/>
        <end position="170"/>
    </location>
</feature>
<feature type="compositionally biased region" description="Pro residues" evidence="1">
    <location>
        <begin position="35"/>
        <end position="44"/>
    </location>
</feature>
<evidence type="ECO:0000259" key="2">
    <source>
        <dbReference type="Pfam" id="PF04366"/>
    </source>
</evidence>
<protein>
    <recommendedName>
        <fullName evidence="2">Ysc84 actin-binding domain-containing protein</fullName>
    </recommendedName>
</protein>
<gene>
    <name evidence="3" type="ORF">B0T16DRAFT_72567</name>
</gene>
<feature type="domain" description="Ysc84 actin-binding" evidence="2">
    <location>
        <begin position="198"/>
        <end position="338"/>
    </location>
</feature>
<dbReference type="GO" id="GO:0035091">
    <property type="term" value="F:phosphatidylinositol binding"/>
    <property type="evidence" value="ECO:0007669"/>
    <property type="project" value="TreeGrafter"/>
</dbReference>
<dbReference type="EMBL" id="JAULSV010000002">
    <property type="protein sequence ID" value="KAK0651047.1"/>
    <property type="molecule type" value="Genomic_DNA"/>
</dbReference>
<dbReference type="CDD" id="cd11524">
    <property type="entry name" value="SYLF"/>
    <property type="match status" value="1"/>
</dbReference>
<dbReference type="PANTHER" id="PTHR15629:SF8">
    <property type="entry name" value="DUF500 DOMAIN PROTEIN (AFU_ORTHOLOGUE AFUA_5G07310)"/>
    <property type="match status" value="1"/>
</dbReference>
<comment type="caution">
    <text evidence="3">The sequence shown here is derived from an EMBL/GenBank/DDBJ whole genome shotgun (WGS) entry which is preliminary data.</text>
</comment>
<dbReference type="AlphaFoldDB" id="A0AA39YE91"/>
<feature type="region of interest" description="Disordered" evidence="1">
    <location>
        <begin position="26"/>
        <end position="49"/>
    </location>
</feature>
<evidence type="ECO:0000256" key="1">
    <source>
        <dbReference type="SAM" id="MobiDB-lite"/>
    </source>
</evidence>
<name>A0AA39YE91_9PEZI</name>
<dbReference type="InterPro" id="IPR051702">
    <property type="entry name" value="SH3_domain_YSC84-like"/>
</dbReference>
<sequence>MTQLKLDPQDPPHYDFLQENNHIMQDSADNNQQPPQLPPPPMALPKPTSAWQRTVERVVTTVATPMNNIAVRRGTNSFVSQPPILELQKATSILSQFTSHAPTAVPPTHSSHHEPIPASELSSSTALLILTTLRFGFRHLTLSSGSGILLVRRPDSNPNPNLDPGSTSTNPVPPPSGTPREWAPPVTVKTLSVGAGPFALGVDVSDRVYVIQTHEALDMLLKGRCVGSVEGVVALGHKNAGGGIGFPFQGFKSKKEQVCGRCGDNLNLEVHHGDGDGNEMLNGKHHLGHGVRKALNQPIQCYVRSAGLYCGFQAEGMMVTEREEENRAFYGRDVSVGRGVIPTGEEEMGMDEGCKEALNALRVVLERAEAGREKME</sequence>